<organism evidence="5 6">
    <name type="scientific">Halobacillus salinarum</name>
    <dbReference type="NCBI Taxonomy" id="2932257"/>
    <lineage>
        <taxon>Bacteria</taxon>
        <taxon>Bacillati</taxon>
        <taxon>Bacillota</taxon>
        <taxon>Bacilli</taxon>
        <taxon>Bacillales</taxon>
        <taxon>Bacillaceae</taxon>
        <taxon>Halobacillus</taxon>
    </lineage>
</organism>
<proteinExistence type="inferred from homology"/>
<dbReference type="InterPro" id="IPR045851">
    <property type="entry name" value="AMP-bd_C_sf"/>
</dbReference>
<evidence type="ECO:0000256" key="2">
    <source>
        <dbReference type="ARBA" id="ARBA00022598"/>
    </source>
</evidence>
<dbReference type="Gene3D" id="3.40.50.12780">
    <property type="entry name" value="N-terminal domain of ligase-like"/>
    <property type="match status" value="1"/>
</dbReference>
<evidence type="ECO:0000259" key="3">
    <source>
        <dbReference type="Pfam" id="PF00501"/>
    </source>
</evidence>
<dbReference type="InterPro" id="IPR042099">
    <property type="entry name" value="ANL_N_sf"/>
</dbReference>
<reference evidence="5 6" key="1">
    <citation type="submission" date="2022-04" db="EMBL/GenBank/DDBJ databases">
        <title>Halobacillus sp. isolated from saltern.</title>
        <authorList>
            <person name="Won M."/>
            <person name="Lee C.-M."/>
            <person name="Woen H.-Y."/>
            <person name="Kwon S.-W."/>
        </authorList>
    </citation>
    <scope>NUCLEOTIDE SEQUENCE [LARGE SCALE GENOMIC DNA]</scope>
    <source>
        <strain evidence="5 6">SSBR10-3</strain>
    </source>
</reference>
<evidence type="ECO:0000313" key="5">
    <source>
        <dbReference type="EMBL" id="UOQ45045.1"/>
    </source>
</evidence>
<dbReference type="PANTHER" id="PTHR43201:SF5">
    <property type="entry name" value="MEDIUM-CHAIN ACYL-COA LIGASE ACSF2, MITOCHONDRIAL"/>
    <property type="match status" value="1"/>
</dbReference>
<dbReference type="Proteomes" id="UP000831787">
    <property type="component" value="Chromosome"/>
</dbReference>
<evidence type="ECO:0000259" key="4">
    <source>
        <dbReference type="Pfam" id="PF13193"/>
    </source>
</evidence>
<dbReference type="PROSITE" id="PS00455">
    <property type="entry name" value="AMP_BINDING"/>
    <property type="match status" value="1"/>
</dbReference>
<dbReference type="PANTHER" id="PTHR43201">
    <property type="entry name" value="ACYL-COA SYNTHETASE"/>
    <property type="match status" value="1"/>
</dbReference>
<dbReference type="Pfam" id="PF13193">
    <property type="entry name" value="AMP-binding_C"/>
    <property type="match status" value="1"/>
</dbReference>
<gene>
    <name evidence="5" type="ORF">MUN89_03575</name>
</gene>
<sequence length="487" mass="54084">MAVIGARLAESAELFPDKKALITENHSITYCELQQRVERHKGRLKVLMSSMKGKKVGFMLSNDSPFLELFIAISSAGAIAVPFDPKWTEEEFDRVTSYAAVDFIVYEEGFLSRFPSLRKKGLSWKAFIQVAPGKMHAEANSGDLFYIGFTSGTTGLPKGYQRTHSSWADCFLYGGRVFSLTKEDHILVPGPLVHSHFLYAALQSLHIGATLSLTSSFNSALVMDLVKNKKVNVVYIVPTMFEALRSIASFPFYLKALISSGAKWEASSKASAARLFPNTAIYDFYGASELSFVSFQKVGDQHEEGSIGTLFPLVELQVRRKNGQAAAPDEEGFIYVKSPWIFSGYYHDPVATSQVFNDGWVTTGDIGCTTDYGETFLIGRAHNMIISGGLNIYPEEVEKVIKDVPRVSEAVVVGVPDEYWGEKVVALYKKNGPLNQQELVSRCERTLSSYKQPKHWIEVDQFPYTSSGKVARKQVKEAYVNQLGALS</sequence>
<dbReference type="Pfam" id="PF00501">
    <property type="entry name" value="AMP-binding"/>
    <property type="match status" value="1"/>
</dbReference>
<accession>A0ABY4EKU7</accession>
<evidence type="ECO:0000313" key="6">
    <source>
        <dbReference type="Proteomes" id="UP000831787"/>
    </source>
</evidence>
<dbReference type="InterPro" id="IPR025110">
    <property type="entry name" value="AMP-bd_C"/>
</dbReference>
<dbReference type="Gene3D" id="3.30.300.30">
    <property type="match status" value="1"/>
</dbReference>
<feature type="domain" description="AMP-dependent synthetase/ligase" evidence="3">
    <location>
        <begin position="9"/>
        <end position="346"/>
    </location>
</feature>
<feature type="domain" description="AMP-binding enzyme C-terminal" evidence="4">
    <location>
        <begin position="396"/>
        <end position="469"/>
    </location>
</feature>
<dbReference type="EMBL" id="CP095073">
    <property type="protein sequence ID" value="UOQ45045.1"/>
    <property type="molecule type" value="Genomic_DNA"/>
</dbReference>
<protein>
    <submittedName>
        <fullName evidence="5">AMP-binding protein</fullName>
    </submittedName>
</protein>
<comment type="similarity">
    <text evidence="1">Belongs to the ATP-dependent AMP-binding enzyme family.</text>
</comment>
<dbReference type="InterPro" id="IPR000873">
    <property type="entry name" value="AMP-dep_synth/lig_dom"/>
</dbReference>
<dbReference type="InterPro" id="IPR020845">
    <property type="entry name" value="AMP-binding_CS"/>
</dbReference>
<dbReference type="RefSeq" id="WP_244711474.1">
    <property type="nucleotide sequence ID" value="NZ_CP095073.1"/>
</dbReference>
<name>A0ABY4EKU7_9BACI</name>
<keyword evidence="6" id="KW-1185">Reference proteome</keyword>
<evidence type="ECO:0000256" key="1">
    <source>
        <dbReference type="ARBA" id="ARBA00006432"/>
    </source>
</evidence>
<dbReference type="SUPFAM" id="SSF56801">
    <property type="entry name" value="Acetyl-CoA synthetase-like"/>
    <property type="match status" value="1"/>
</dbReference>
<keyword evidence="2" id="KW-0436">Ligase</keyword>